<feature type="signal peptide" evidence="1">
    <location>
        <begin position="1"/>
        <end position="23"/>
    </location>
</feature>
<comment type="caution">
    <text evidence="2">The sequence shown here is derived from an EMBL/GenBank/DDBJ whole genome shotgun (WGS) entry which is preliminary data.</text>
</comment>
<evidence type="ECO:0000256" key="1">
    <source>
        <dbReference type="SAM" id="SignalP"/>
    </source>
</evidence>
<keyword evidence="3" id="KW-1185">Reference proteome</keyword>
<name>A0AAE0FYV6_9CHLO</name>
<sequence>MGLGARAITFILTLVLWTDVITPMDPIATCSRSLQFGVHQPSECPLYSGISNPLKSLVTGQIHGENYVASTGLIFVCARLWSWDPKGCLQTQLFRLATLTSLYSFWNPWYSTVIYIFDVFDTHPRPDLSKCLFSVALTTITLSFVNWRLLHYLATAKKKWQTGHTDLEEPLVSETPDFHLTEINPSQDQ</sequence>
<dbReference type="EMBL" id="LGRX02011777">
    <property type="protein sequence ID" value="KAK3268529.1"/>
    <property type="molecule type" value="Genomic_DNA"/>
</dbReference>
<dbReference type="Proteomes" id="UP001190700">
    <property type="component" value="Unassembled WGS sequence"/>
</dbReference>
<evidence type="ECO:0000313" key="2">
    <source>
        <dbReference type="EMBL" id="KAK3268529.1"/>
    </source>
</evidence>
<keyword evidence="1" id="KW-0732">Signal</keyword>
<accession>A0AAE0FYV6</accession>
<protein>
    <submittedName>
        <fullName evidence="2">Uncharacterized protein</fullName>
    </submittedName>
</protein>
<evidence type="ECO:0000313" key="3">
    <source>
        <dbReference type="Proteomes" id="UP001190700"/>
    </source>
</evidence>
<organism evidence="2 3">
    <name type="scientific">Cymbomonas tetramitiformis</name>
    <dbReference type="NCBI Taxonomy" id="36881"/>
    <lineage>
        <taxon>Eukaryota</taxon>
        <taxon>Viridiplantae</taxon>
        <taxon>Chlorophyta</taxon>
        <taxon>Pyramimonadophyceae</taxon>
        <taxon>Pyramimonadales</taxon>
        <taxon>Pyramimonadaceae</taxon>
        <taxon>Cymbomonas</taxon>
    </lineage>
</organism>
<gene>
    <name evidence="2" type="ORF">CYMTET_22974</name>
</gene>
<reference evidence="2 3" key="1">
    <citation type="journal article" date="2015" name="Genome Biol. Evol.">
        <title>Comparative Genomics of a Bacterivorous Green Alga Reveals Evolutionary Causalities and Consequences of Phago-Mixotrophic Mode of Nutrition.</title>
        <authorList>
            <person name="Burns J.A."/>
            <person name="Paasch A."/>
            <person name="Narechania A."/>
            <person name="Kim E."/>
        </authorList>
    </citation>
    <scope>NUCLEOTIDE SEQUENCE [LARGE SCALE GENOMIC DNA]</scope>
    <source>
        <strain evidence="2 3">PLY_AMNH</strain>
    </source>
</reference>
<proteinExistence type="predicted"/>
<dbReference type="AlphaFoldDB" id="A0AAE0FYV6"/>
<feature type="chain" id="PRO_5042195902" evidence="1">
    <location>
        <begin position="24"/>
        <end position="189"/>
    </location>
</feature>